<dbReference type="PANTHER" id="PTHR46114">
    <property type="entry name" value="APPLE DOMAIN-CONTAINING PROTEIN"/>
    <property type="match status" value="1"/>
</dbReference>
<dbReference type="PANTHER" id="PTHR46114:SF1">
    <property type="entry name" value="ZAD DOMAIN-CONTAINING PROTEIN"/>
    <property type="match status" value="1"/>
</dbReference>
<organism evidence="1 2">
    <name type="scientific">Eumeta variegata</name>
    <name type="common">Bagworm moth</name>
    <name type="synonym">Eumeta japonica</name>
    <dbReference type="NCBI Taxonomy" id="151549"/>
    <lineage>
        <taxon>Eukaryota</taxon>
        <taxon>Metazoa</taxon>
        <taxon>Ecdysozoa</taxon>
        <taxon>Arthropoda</taxon>
        <taxon>Hexapoda</taxon>
        <taxon>Insecta</taxon>
        <taxon>Pterygota</taxon>
        <taxon>Neoptera</taxon>
        <taxon>Endopterygota</taxon>
        <taxon>Lepidoptera</taxon>
        <taxon>Glossata</taxon>
        <taxon>Ditrysia</taxon>
        <taxon>Tineoidea</taxon>
        <taxon>Psychidae</taxon>
        <taxon>Oiketicinae</taxon>
        <taxon>Eumeta</taxon>
    </lineage>
</organism>
<evidence type="ECO:0000313" key="2">
    <source>
        <dbReference type="Proteomes" id="UP000299102"/>
    </source>
</evidence>
<gene>
    <name evidence="1" type="ORF">EVAR_29482_1</name>
</gene>
<dbReference type="OrthoDB" id="8063408at2759"/>
<proteinExistence type="predicted"/>
<name>A0A4C1WSE3_EUMVA</name>
<protein>
    <submittedName>
        <fullName evidence="1">Uncharacterized protein</fullName>
    </submittedName>
</protein>
<dbReference type="EMBL" id="BGZK01000646">
    <property type="protein sequence ID" value="GBP54406.1"/>
    <property type="molecule type" value="Genomic_DNA"/>
</dbReference>
<dbReference type="AlphaFoldDB" id="A0A4C1WSE3"/>
<accession>A0A4C1WSE3</accession>
<evidence type="ECO:0000313" key="1">
    <source>
        <dbReference type="EMBL" id="GBP54406.1"/>
    </source>
</evidence>
<sequence length="122" mass="13600">MSLKVHMLHAHLDKFKDNLGAYSEEQGERFHQDVMNFEKRYQGQYNENMMNSDSKFVLTRVIGGTVSTENHALDGADRGGGRGAGRGAALMKRGCVTAPRPRRALGAPRMRGCRHVPRLSCQ</sequence>
<dbReference type="Proteomes" id="UP000299102">
    <property type="component" value="Unassembled WGS sequence"/>
</dbReference>
<reference evidence="1 2" key="1">
    <citation type="journal article" date="2019" name="Commun. Biol.">
        <title>The bagworm genome reveals a unique fibroin gene that provides high tensile strength.</title>
        <authorList>
            <person name="Kono N."/>
            <person name="Nakamura H."/>
            <person name="Ohtoshi R."/>
            <person name="Tomita M."/>
            <person name="Numata K."/>
            <person name="Arakawa K."/>
        </authorList>
    </citation>
    <scope>NUCLEOTIDE SEQUENCE [LARGE SCALE GENOMIC DNA]</scope>
</reference>
<comment type="caution">
    <text evidence="1">The sequence shown here is derived from an EMBL/GenBank/DDBJ whole genome shotgun (WGS) entry which is preliminary data.</text>
</comment>
<keyword evidence="2" id="KW-1185">Reference proteome</keyword>